<dbReference type="PROSITE" id="PS51457">
    <property type="entry name" value="BEN"/>
    <property type="match status" value="1"/>
</dbReference>
<feature type="region of interest" description="Disordered" evidence="1">
    <location>
        <begin position="29"/>
        <end position="63"/>
    </location>
</feature>
<accession>A0A7M7QKK4</accession>
<dbReference type="KEGG" id="nvi:116418306"/>
<evidence type="ECO:0000256" key="1">
    <source>
        <dbReference type="SAM" id="MobiDB-lite"/>
    </source>
</evidence>
<dbReference type="InterPro" id="IPR040391">
    <property type="entry name" value="BEND5"/>
</dbReference>
<dbReference type="Proteomes" id="UP000002358">
    <property type="component" value="Unassembled WGS sequence"/>
</dbReference>
<dbReference type="Gene3D" id="1.10.10.2590">
    <property type="entry name" value="BEN domain"/>
    <property type="match status" value="1"/>
</dbReference>
<evidence type="ECO:0000313" key="3">
    <source>
        <dbReference type="EnsemblMetazoa" id="XP_031789233"/>
    </source>
</evidence>
<feature type="domain" description="BEN" evidence="2">
    <location>
        <begin position="164"/>
        <end position="248"/>
    </location>
</feature>
<organism evidence="3 4">
    <name type="scientific">Nasonia vitripennis</name>
    <name type="common">Parasitic wasp</name>
    <dbReference type="NCBI Taxonomy" id="7425"/>
    <lineage>
        <taxon>Eukaryota</taxon>
        <taxon>Metazoa</taxon>
        <taxon>Ecdysozoa</taxon>
        <taxon>Arthropoda</taxon>
        <taxon>Hexapoda</taxon>
        <taxon>Insecta</taxon>
        <taxon>Pterygota</taxon>
        <taxon>Neoptera</taxon>
        <taxon>Endopterygota</taxon>
        <taxon>Hymenoptera</taxon>
        <taxon>Apocrita</taxon>
        <taxon>Proctotrupomorpha</taxon>
        <taxon>Chalcidoidea</taxon>
        <taxon>Pteromalidae</taxon>
        <taxon>Pteromalinae</taxon>
        <taxon>Nasonia</taxon>
    </lineage>
</organism>
<evidence type="ECO:0000259" key="2">
    <source>
        <dbReference type="PROSITE" id="PS51457"/>
    </source>
</evidence>
<dbReference type="PANTHER" id="PTHR14628">
    <property type="entry name" value="BEN DOMAIN-CONTAINING PROTEIN 5"/>
    <property type="match status" value="1"/>
</dbReference>
<dbReference type="EnsemblMetazoa" id="XM_031933373">
    <property type="protein sequence ID" value="XP_031789233"/>
    <property type="gene ID" value="LOC116418306"/>
</dbReference>
<dbReference type="PANTHER" id="PTHR14628:SF1">
    <property type="entry name" value="BEN DOMAIN-CONTAINING PROTEIN 5"/>
    <property type="match status" value="1"/>
</dbReference>
<dbReference type="AlphaFoldDB" id="A0A7M7QKK4"/>
<dbReference type="InParanoid" id="A0A7M7QKK4"/>
<dbReference type="RefSeq" id="XP_031789233.1">
    <property type="nucleotide sequence ID" value="XM_031933373.1"/>
</dbReference>
<dbReference type="GO" id="GO:0003677">
    <property type="term" value="F:DNA binding"/>
    <property type="evidence" value="ECO:0007669"/>
    <property type="project" value="InterPro"/>
</dbReference>
<protein>
    <recommendedName>
        <fullName evidence="2">BEN domain-containing protein</fullName>
    </recommendedName>
</protein>
<proteinExistence type="predicted"/>
<keyword evidence="4" id="KW-1185">Reference proteome</keyword>
<name>A0A7M7QKK4_NASVI</name>
<evidence type="ECO:0000313" key="4">
    <source>
        <dbReference type="Proteomes" id="UP000002358"/>
    </source>
</evidence>
<reference evidence="3" key="1">
    <citation type="submission" date="2021-01" db="UniProtKB">
        <authorList>
            <consortium name="EnsemblMetazoa"/>
        </authorList>
    </citation>
    <scope>IDENTIFICATION</scope>
</reference>
<dbReference type="OrthoDB" id="7700460at2759"/>
<dbReference type="GO" id="GO:0045892">
    <property type="term" value="P:negative regulation of DNA-templated transcription"/>
    <property type="evidence" value="ECO:0007669"/>
    <property type="project" value="InterPro"/>
</dbReference>
<dbReference type="InterPro" id="IPR018379">
    <property type="entry name" value="BEN_domain"/>
</dbReference>
<dbReference type="GeneID" id="116418306"/>
<sequence>MKENVTLAKHVRLITDINQKRQALTHKSFNEIYPEDQSPNSKDQNKELATKTHSSQPPMENPMENLAINENAFEHLVNERNTPGTQDSKTLTDVFNQQAKILENQDAMKAQLSEIFQTEKGLLTFCQDLCENKVNLSNMEALGLRQGVSTFRINESNQEEIHLGRGVWLLKEKYDTAERNAVGTFAKFVRNLAVAVFGKETLAQSSVSGKSGPRSQDKDNEGGRLALSSTKLLALNGMYIKIVHARVK</sequence>